<reference evidence="3 4" key="1">
    <citation type="journal article" date="2018" name="Sci. Rep.">
        <title>Genomic signatures of local adaptation to the degree of environmental predictability in rotifers.</title>
        <authorList>
            <person name="Franch-Gras L."/>
            <person name="Hahn C."/>
            <person name="Garcia-Roger E.M."/>
            <person name="Carmona M.J."/>
            <person name="Serra M."/>
            <person name="Gomez A."/>
        </authorList>
    </citation>
    <scope>NUCLEOTIDE SEQUENCE [LARGE SCALE GENOMIC DNA]</scope>
    <source>
        <strain evidence="3">HYR1</strain>
    </source>
</reference>
<sequence>MRIFGEINSIQEDLLDHLPLLKFIILDGQNARKLFNKIGINWIKKLNKKIHINSLDYAKVYNQTNKIAYLMIYYKIQDYVTDYYEFFEPIFNLNNTFPDEDFCIYKDFPFDQLVHIYFDLFEYNSVIESNQSNEQANTAPRRALDWNKIWEKNEKEEVIFLAEVSRESKTKEILNSSNEPAAVSNIFKPPTKQTGRDGPINQATGIISGSANNPQNGVSGRGRDTQDNREKLKPNQPRQSGYDSSISTADDDSQQPKTPQKRLNPSPPKVGEQPTDKSKAKEIKDYDYDAPAIEQVAVNTQFLSGLVALNKPRNLTMILMVLQAILVKTMLINTIFAL</sequence>
<feature type="compositionally biased region" description="Basic and acidic residues" evidence="1">
    <location>
        <begin position="221"/>
        <end position="233"/>
    </location>
</feature>
<evidence type="ECO:0000256" key="1">
    <source>
        <dbReference type="SAM" id="MobiDB-lite"/>
    </source>
</evidence>
<keyword evidence="4" id="KW-1185">Reference proteome</keyword>
<evidence type="ECO:0000256" key="2">
    <source>
        <dbReference type="SAM" id="Phobius"/>
    </source>
</evidence>
<feature type="region of interest" description="Disordered" evidence="1">
    <location>
        <begin position="172"/>
        <end position="280"/>
    </location>
</feature>
<dbReference type="OrthoDB" id="10210367at2759"/>
<keyword evidence="2" id="KW-0472">Membrane</keyword>
<evidence type="ECO:0000313" key="4">
    <source>
        <dbReference type="Proteomes" id="UP000276133"/>
    </source>
</evidence>
<dbReference type="Proteomes" id="UP000276133">
    <property type="component" value="Unassembled WGS sequence"/>
</dbReference>
<feature type="compositionally biased region" description="Polar residues" evidence="1">
    <location>
        <begin position="236"/>
        <end position="248"/>
    </location>
</feature>
<dbReference type="EMBL" id="REGN01000446">
    <property type="protein sequence ID" value="RNA41825.1"/>
    <property type="molecule type" value="Genomic_DNA"/>
</dbReference>
<keyword evidence="2" id="KW-1133">Transmembrane helix</keyword>
<accession>A0A3M7T1J6</accession>
<dbReference type="AlphaFoldDB" id="A0A3M7T1J6"/>
<comment type="caution">
    <text evidence="3">The sequence shown here is derived from an EMBL/GenBank/DDBJ whole genome shotgun (WGS) entry which is preliminary data.</text>
</comment>
<feature type="compositionally biased region" description="Polar residues" evidence="1">
    <location>
        <begin position="201"/>
        <end position="218"/>
    </location>
</feature>
<protein>
    <submittedName>
        <fullName evidence="3">Uncharacterized protein</fullName>
    </submittedName>
</protein>
<evidence type="ECO:0000313" key="3">
    <source>
        <dbReference type="EMBL" id="RNA41825.1"/>
    </source>
</evidence>
<name>A0A3M7T1J6_BRAPC</name>
<feature type="transmembrane region" description="Helical" evidence="2">
    <location>
        <begin position="315"/>
        <end position="336"/>
    </location>
</feature>
<proteinExistence type="predicted"/>
<gene>
    <name evidence="3" type="ORF">BpHYR1_040018</name>
</gene>
<organism evidence="3 4">
    <name type="scientific">Brachionus plicatilis</name>
    <name type="common">Marine rotifer</name>
    <name type="synonym">Brachionus muelleri</name>
    <dbReference type="NCBI Taxonomy" id="10195"/>
    <lineage>
        <taxon>Eukaryota</taxon>
        <taxon>Metazoa</taxon>
        <taxon>Spiralia</taxon>
        <taxon>Gnathifera</taxon>
        <taxon>Rotifera</taxon>
        <taxon>Eurotatoria</taxon>
        <taxon>Monogononta</taxon>
        <taxon>Pseudotrocha</taxon>
        <taxon>Ploima</taxon>
        <taxon>Brachionidae</taxon>
        <taxon>Brachionus</taxon>
    </lineage>
</organism>
<keyword evidence="2" id="KW-0812">Transmembrane</keyword>